<protein>
    <submittedName>
        <fullName evidence="1">BREX system P-loop protein BrxC</fullName>
    </submittedName>
</protein>
<sequence>MQLQQLFNKDITRPINGVVKADQVENDTVFIELDEYVITAELKGHIEQFFKYYMPSVDDPKKASMTGKSGIWVSGFFGSGKSHFIKIMSYLLKNVETTHEGVNKRAIDFFEQKLEEDQMLLGDMRRA</sequence>
<proteinExistence type="predicted"/>
<reference evidence="1 2" key="1">
    <citation type="submission" date="2019-02" db="EMBL/GenBank/DDBJ databases">
        <title>Genome sequences of Aliivibrio finisterrensis strains from farmed Atlantic salmon.</title>
        <authorList>
            <person name="Bowman J.P."/>
        </authorList>
    </citation>
    <scope>NUCLEOTIDE SEQUENCE [LARGE SCALE GENOMIC DNA]</scope>
    <source>
        <strain evidence="1 2">A46</strain>
    </source>
</reference>
<accession>A0A4V1Z7M8</accession>
<comment type="caution">
    <text evidence="1">The sequence shown here is derived from an EMBL/GenBank/DDBJ whole genome shotgun (WGS) entry which is preliminary data.</text>
</comment>
<organism evidence="1 2">
    <name type="scientific">Aliivibrio finisterrensis</name>
    <dbReference type="NCBI Taxonomy" id="511998"/>
    <lineage>
        <taxon>Bacteria</taxon>
        <taxon>Pseudomonadati</taxon>
        <taxon>Pseudomonadota</taxon>
        <taxon>Gammaproteobacteria</taxon>
        <taxon>Vibrionales</taxon>
        <taxon>Vibrionaceae</taxon>
        <taxon>Aliivibrio</taxon>
    </lineage>
</organism>
<evidence type="ECO:0000313" key="2">
    <source>
        <dbReference type="Proteomes" id="UP000294063"/>
    </source>
</evidence>
<feature type="non-terminal residue" evidence="1">
    <location>
        <position position="127"/>
    </location>
</feature>
<dbReference type="Proteomes" id="UP000294063">
    <property type="component" value="Unassembled WGS sequence"/>
</dbReference>
<dbReference type="AlphaFoldDB" id="A0A4V1Z7M8"/>
<name>A0A4V1Z7M8_9GAMM</name>
<gene>
    <name evidence="1" type="ORF">ERW57_19515</name>
</gene>
<evidence type="ECO:0000313" key="1">
    <source>
        <dbReference type="EMBL" id="RYU45882.1"/>
    </source>
</evidence>
<dbReference type="EMBL" id="SEZK01000122">
    <property type="protein sequence ID" value="RYU45882.1"/>
    <property type="molecule type" value="Genomic_DNA"/>
</dbReference>